<feature type="domain" description="Chromo" evidence="13">
    <location>
        <begin position="338"/>
        <end position="399"/>
    </location>
</feature>
<feature type="compositionally biased region" description="Basic and acidic residues" evidence="12">
    <location>
        <begin position="1460"/>
        <end position="1526"/>
    </location>
</feature>
<dbReference type="InterPro" id="IPR000330">
    <property type="entry name" value="SNF2_N"/>
</dbReference>
<reference evidence="16" key="1">
    <citation type="journal article" date="2020" name="Stud. Mycol.">
        <title>101 Dothideomycetes genomes: a test case for predicting lifestyles and emergence of pathogens.</title>
        <authorList>
            <person name="Haridas S."/>
            <person name="Albert R."/>
            <person name="Binder M."/>
            <person name="Bloem J."/>
            <person name="Labutti K."/>
            <person name="Salamov A."/>
            <person name="Andreopoulos B."/>
            <person name="Baker S."/>
            <person name="Barry K."/>
            <person name="Bills G."/>
            <person name="Bluhm B."/>
            <person name="Cannon C."/>
            <person name="Castanera R."/>
            <person name="Culley D."/>
            <person name="Daum C."/>
            <person name="Ezra D."/>
            <person name="Gonzalez J."/>
            <person name="Henrissat B."/>
            <person name="Kuo A."/>
            <person name="Liang C."/>
            <person name="Lipzen A."/>
            <person name="Lutzoni F."/>
            <person name="Magnuson J."/>
            <person name="Mondo S."/>
            <person name="Nolan M."/>
            <person name="Ohm R."/>
            <person name="Pangilinan J."/>
            <person name="Park H.-J."/>
            <person name="Ramirez L."/>
            <person name="Alfaro M."/>
            <person name="Sun H."/>
            <person name="Tritt A."/>
            <person name="Yoshinaga Y."/>
            <person name="Zwiers L.-H."/>
            <person name="Turgeon B."/>
            <person name="Goodwin S."/>
            <person name="Spatafora J."/>
            <person name="Crous P."/>
            <person name="Grigoriev I."/>
        </authorList>
    </citation>
    <scope>NUCLEOTIDE SEQUENCE</scope>
    <source>
        <strain evidence="16">CBS 115976</strain>
    </source>
</reference>
<feature type="compositionally biased region" description="Basic residues" evidence="12">
    <location>
        <begin position="1326"/>
        <end position="1345"/>
    </location>
</feature>
<feature type="region of interest" description="Disordered" evidence="12">
    <location>
        <begin position="1728"/>
        <end position="1750"/>
    </location>
</feature>
<dbReference type="Pfam" id="PF00176">
    <property type="entry name" value="SNF2-rel_dom"/>
    <property type="match status" value="1"/>
</dbReference>
<dbReference type="SMART" id="SM00487">
    <property type="entry name" value="DEXDc"/>
    <property type="match status" value="1"/>
</dbReference>
<feature type="domain" description="Helicase C-terminal" evidence="15">
    <location>
        <begin position="756"/>
        <end position="914"/>
    </location>
</feature>
<evidence type="ECO:0000313" key="16">
    <source>
        <dbReference type="EMBL" id="KAF2667976.1"/>
    </source>
</evidence>
<feature type="compositionally biased region" description="Basic and acidic residues" evidence="12">
    <location>
        <begin position="1423"/>
        <end position="1447"/>
    </location>
</feature>
<dbReference type="Pfam" id="PF00385">
    <property type="entry name" value="Chromo"/>
    <property type="match status" value="1"/>
</dbReference>
<accession>A0A6A6U8N2</accession>
<dbReference type="PANTHER" id="PTHR45623:SF14">
    <property type="entry name" value="CHROMODOMAIN-HELICASE-DNA-BINDING PROTEIN 1"/>
    <property type="match status" value="1"/>
</dbReference>
<dbReference type="InterPro" id="IPR016197">
    <property type="entry name" value="Chromo-like_dom_sf"/>
</dbReference>
<evidence type="ECO:0000259" key="13">
    <source>
        <dbReference type="PROSITE" id="PS50013"/>
    </source>
</evidence>
<dbReference type="GO" id="GO:0034728">
    <property type="term" value="P:nucleosome organization"/>
    <property type="evidence" value="ECO:0007669"/>
    <property type="project" value="TreeGrafter"/>
</dbReference>
<evidence type="ECO:0000256" key="9">
    <source>
        <dbReference type="ARBA" id="ARBA00023163"/>
    </source>
</evidence>
<evidence type="ECO:0000256" key="7">
    <source>
        <dbReference type="ARBA" id="ARBA00023015"/>
    </source>
</evidence>
<dbReference type="GO" id="GO:0005524">
    <property type="term" value="F:ATP binding"/>
    <property type="evidence" value="ECO:0007669"/>
    <property type="project" value="UniProtKB-KW"/>
</dbReference>
<dbReference type="GO" id="GO:0003682">
    <property type="term" value="F:chromatin binding"/>
    <property type="evidence" value="ECO:0007669"/>
    <property type="project" value="TreeGrafter"/>
</dbReference>
<gene>
    <name evidence="16" type="ORF">BT63DRAFT_306222</name>
</gene>
<dbReference type="OrthoDB" id="5857104at2759"/>
<feature type="compositionally biased region" description="Low complexity" evidence="12">
    <location>
        <begin position="13"/>
        <end position="25"/>
    </location>
</feature>
<evidence type="ECO:0000256" key="10">
    <source>
        <dbReference type="ARBA" id="ARBA00023242"/>
    </source>
</evidence>
<feature type="compositionally biased region" description="Acidic residues" evidence="12">
    <location>
        <begin position="1067"/>
        <end position="1079"/>
    </location>
</feature>
<feature type="compositionally biased region" description="Low complexity" evidence="12">
    <location>
        <begin position="1053"/>
        <end position="1066"/>
    </location>
</feature>
<dbReference type="GO" id="GO:0003677">
    <property type="term" value="F:DNA binding"/>
    <property type="evidence" value="ECO:0007669"/>
    <property type="project" value="UniProtKB-KW"/>
</dbReference>
<evidence type="ECO:0000259" key="15">
    <source>
        <dbReference type="PROSITE" id="PS51194"/>
    </source>
</evidence>
<dbReference type="PROSITE" id="PS00598">
    <property type="entry name" value="CHROMO_1"/>
    <property type="match status" value="1"/>
</dbReference>
<keyword evidence="5" id="KW-0378">Hydrolase</keyword>
<dbReference type="Gene3D" id="3.40.50.10810">
    <property type="entry name" value="Tandem AAA-ATPase domain"/>
    <property type="match status" value="1"/>
</dbReference>
<feature type="compositionally biased region" description="Basic and acidic residues" evidence="12">
    <location>
        <begin position="97"/>
        <end position="107"/>
    </location>
</feature>
<sequence length="1750" mass="199729">MASIPDQVPSPRPTSQRSQSRLSTPVTEDDPSASEAESVYDAKDALEIEDSNSDVDAEGSDDDDYNEPVAPTRQSTVSDAPTPASSTGTSTSRKRKSDYDERDDMRKNPGLYGLRRSGRPQRSQPLVDSPSDDSDSDIVPRNKKRRVIRTSTAKSSKRPSPSSDSESDGDEFVTNKRNRQSKKQKRLAKEAISDGVQLSSHYQRFSTRQKVTTNYALDDETDEDDLLAVEEYEYVDDSPKIGVVLNFEKLPDYDWDYPDLDIEHFKFQIKLEDKSHFHATWEDHTDLKPMKGYRKVVNYYRKYVEPWINIENGHCTPEEKERQMLDFEQLKDNVTKCQQVERVIDCSIDDYNITSYYVKWKGLGYDSCTWESEEDISRIAQKQIDDYNDRGRKYHFHNDESKSNRNRYAHVRKLDVVQNELAGTPKQEYMQPSCVENGTMRQFQLFGLAWMIHKWTNQTNVILADEMGLGKTVQTVAMMSWLVNCQKQGRPFLCVIPLSTLTAWQDTFAVWAPSLNVVTYIGNRKSRKIIEELELFDQDTKKTKFNVMITTYEFVLQDASKDGANILPKIKWEYLAVDEAHRLKNPKAQLYEILFNLNIPNKLLITGTPMQNSIEELMALLNFLNPGEVEELKDIEGAGAAAEVQEFRTKVGNYFLRRLKKDVAKDLPSKTEKILRVDLAAAQLQYYQAILTRNYSFLNSPGAGQKQSLLNVMMELKKCSNHPFLLADAERKILGDNPTNAEYVNGLVKHSNKMMLLNALLPKLKQDGHRVLIFTQLVGMLNLIADYLRFKGHQYQRLDGTVASQDREAAIEHFNAPGSEDFVFLLSTRAGGLGLNLMTADTVILIDSDWNPQADLQALARAHRIGQTKPVTVFRFVSSDTVDEDIIERAHNKRLLEMLIIQSGAVDKEKDSLLKKHERATNAPTSNEEISALLKNRSVKLFEKGDNQKKLEEMDIDSVLAGADLYENNVSDIGNFDGGDQFQQSFITSVTFQGSWEDIIPAEKIKAVEEEIQKEQAEKATKVAAQDTKPRKRGDATAQSEKPQRSAKRQAKRNAATATALAALQDSDSELTELTDTDEEWSKDPKRPLDDKEWQRFINACDKSGSIFDEDVQARIVKQAKLVGRNIDVLKAAYQELADKCKRAMEEREAEEIKNPPTKKNQKDIKAVLCTHPEGSKKKINCDTFLTRPDDMRMLRKTVEQASDIQAFRIPEATKPAQYSCSWGSREDGMLTVGLARYGFGAWAEMLRDPELGLHDKLFLEEDHIKNKQERQGTANIKTEDKSTEAAKAGAAKRSPRQVHLVRRANYLITCLKIRNSDAEDAKKRFENHHRNNKKSAKDRVKKQNGNHSTNGTPIPGHLKDRQRTNSQSGVVPSIERPDSRASEQPNGHRRKAPDDGEQAPKRRKLSSENTPETRRQNSVTADRPENNKTRKPDDRERGRNREDQAKKSRRPQAASAYSLRDDGRNRSNRSPEHQKSSRPYQETHRRDYRSRDRSRSPRPRDDRDDNRHSHNDYHQVDRRHAEDRRRRLSNSHYDDHYQSNRNNDYTNSGYDRDNRNNTSFRQDRGHNNSTPQRRHGQGSNGTPDSRPRSYPDRDQHGRPRDHNRRESRDDQYKSHRPKSHDKSHDQDRHHSSSSSASRKVFESQVEKIASLKNNWAAVQDKSSSMEQKKTSLGITKGILGTLDAHIERHSGDGSNRPTEDSLWNYVRHEADVSKAFSLDKIKDIAKRANAESGGASKVDSTAAKTDSTG</sequence>
<dbReference type="InterPro" id="IPR001650">
    <property type="entry name" value="Helicase_C-like"/>
</dbReference>
<proteinExistence type="predicted"/>
<keyword evidence="4" id="KW-0547">Nucleotide-binding</keyword>
<dbReference type="GO" id="GO:0005634">
    <property type="term" value="C:nucleus"/>
    <property type="evidence" value="ECO:0007669"/>
    <property type="project" value="UniProtKB-SubCell"/>
</dbReference>
<feature type="region of interest" description="Disordered" evidence="12">
    <location>
        <begin position="1018"/>
        <end position="1088"/>
    </location>
</feature>
<evidence type="ECO:0000256" key="1">
    <source>
        <dbReference type="ARBA" id="ARBA00004123"/>
    </source>
</evidence>
<keyword evidence="3" id="KW-0677">Repeat</keyword>
<dbReference type="InterPro" id="IPR023779">
    <property type="entry name" value="Chromodomain_CS"/>
</dbReference>
<evidence type="ECO:0000256" key="4">
    <source>
        <dbReference type="ARBA" id="ARBA00022741"/>
    </source>
</evidence>
<dbReference type="GO" id="GO:0000785">
    <property type="term" value="C:chromatin"/>
    <property type="evidence" value="ECO:0007669"/>
    <property type="project" value="TreeGrafter"/>
</dbReference>
<dbReference type="GO" id="GO:0140658">
    <property type="term" value="F:ATP-dependent chromatin remodeler activity"/>
    <property type="evidence" value="ECO:0007669"/>
    <property type="project" value="TreeGrafter"/>
</dbReference>
<dbReference type="Proteomes" id="UP000799302">
    <property type="component" value="Unassembled WGS sequence"/>
</dbReference>
<dbReference type="Gene3D" id="6.10.140.1440">
    <property type="match status" value="1"/>
</dbReference>
<feature type="compositionally biased region" description="Polar residues" evidence="12">
    <location>
        <begin position="1739"/>
        <end position="1750"/>
    </location>
</feature>
<evidence type="ECO:0000259" key="14">
    <source>
        <dbReference type="PROSITE" id="PS51192"/>
    </source>
</evidence>
<keyword evidence="8" id="KW-0238">DNA-binding</keyword>
<comment type="subcellular location">
    <subcellularLocation>
        <location evidence="1">Nucleus</location>
    </subcellularLocation>
</comment>
<evidence type="ECO:0000313" key="17">
    <source>
        <dbReference type="Proteomes" id="UP000799302"/>
    </source>
</evidence>
<dbReference type="PROSITE" id="PS51194">
    <property type="entry name" value="HELICASE_CTER"/>
    <property type="match status" value="1"/>
</dbReference>
<organism evidence="16 17">
    <name type="scientific">Microthyrium microscopicum</name>
    <dbReference type="NCBI Taxonomy" id="703497"/>
    <lineage>
        <taxon>Eukaryota</taxon>
        <taxon>Fungi</taxon>
        <taxon>Dikarya</taxon>
        <taxon>Ascomycota</taxon>
        <taxon>Pezizomycotina</taxon>
        <taxon>Dothideomycetes</taxon>
        <taxon>Dothideomycetes incertae sedis</taxon>
        <taxon>Microthyriales</taxon>
        <taxon>Microthyriaceae</taxon>
        <taxon>Microthyrium</taxon>
    </lineage>
</organism>
<dbReference type="Gene3D" id="2.40.50.40">
    <property type="match status" value="2"/>
</dbReference>
<feature type="coiled-coil region" evidence="11">
    <location>
        <begin position="1127"/>
        <end position="1154"/>
    </location>
</feature>
<dbReference type="Gene3D" id="3.40.50.300">
    <property type="entry name" value="P-loop containing nucleotide triphosphate hydrolases"/>
    <property type="match status" value="1"/>
</dbReference>
<dbReference type="Gene3D" id="1.10.10.60">
    <property type="entry name" value="Homeodomain-like"/>
    <property type="match status" value="1"/>
</dbReference>
<dbReference type="InterPro" id="IPR038718">
    <property type="entry name" value="SNF2-like_sf"/>
</dbReference>
<feature type="compositionally biased region" description="Low complexity" evidence="12">
    <location>
        <begin position="80"/>
        <end position="91"/>
    </location>
</feature>
<feature type="region of interest" description="Disordered" evidence="12">
    <location>
        <begin position="1322"/>
        <end position="1642"/>
    </location>
</feature>
<evidence type="ECO:0000256" key="8">
    <source>
        <dbReference type="ARBA" id="ARBA00023125"/>
    </source>
</evidence>
<dbReference type="CDD" id="cd18793">
    <property type="entry name" value="SF2_C_SNF"/>
    <property type="match status" value="1"/>
</dbReference>
<feature type="compositionally biased region" description="Low complexity" evidence="12">
    <location>
        <begin position="149"/>
        <end position="164"/>
    </location>
</feature>
<dbReference type="Pfam" id="PF00271">
    <property type="entry name" value="Helicase_C"/>
    <property type="match status" value="1"/>
</dbReference>
<evidence type="ECO:0000256" key="2">
    <source>
        <dbReference type="ARBA" id="ARBA00011353"/>
    </source>
</evidence>
<evidence type="ECO:0000256" key="12">
    <source>
        <dbReference type="SAM" id="MobiDB-lite"/>
    </source>
</evidence>
<dbReference type="Pfam" id="PF23588">
    <property type="entry name" value="HTH_CHD1_Hrp3"/>
    <property type="match status" value="1"/>
</dbReference>
<keyword evidence="11" id="KW-0175">Coiled coil</keyword>
<name>A0A6A6U8N2_9PEZI</name>
<feature type="region of interest" description="Disordered" evidence="12">
    <location>
        <begin position="1"/>
        <end position="192"/>
    </location>
</feature>
<keyword evidence="10" id="KW-0539">Nucleus</keyword>
<dbReference type="SMART" id="SM00298">
    <property type="entry name" value="CHROMO"/>
    <property type="match status" value="1"/>
</dbReference>
<dbReference type="InterPro" id="IPR049730">
    <property type="entry name" value="SNF2/RAD54-like_C"/>
</dbReference>
<feature type="compositionally biased region" description="Basic residues" evidence="12">
    <location>
        <begin position="176"/>
        <end position="186"/>
    </location>
</feature>
<feature type="domain" description="Helicase ATP-binding" evidence="14">
    <location>
        <begin position="452"/>
        <end position="627"/>
    </location>
</feature>
<feature type="compositionally biased region" description="Basic and acidic residues" evidence="12">
    <location>
        <begin position="1586"/>
        <end position="1614"/>
    </location>
</feature>
<keyword evidence="9" id="KW-0804">Transcription</keyword>
<comment type="subunit">
    <text evidence="2">Component of the NuA4 histone acetyltransferase complex.</text>
</comment>
<dbReference type="PROSITE" id="PS51192">
    <property type="entry name" value="HELICASE_ATP_BIND_1"/>
    <property type="match status" value="1"/>
</dbReference>
<dbReference type="SUPFAM" id="SSF54160">
    <property type="entry name" value="Chromo domain-like"/>
    <property type="match status" value="2"/>
</dbReference>
<dbReference type="SUPFAM" id="SSF52540">
    <property type="entry name" value="P-loop containing nucleoside triphosphate hydrolases"/>
    <property type="match status" value="2"/>
</dbReference>
<evidence type="ECO:0000256" key="6">
    <source>
        <dbReference type="ARBA" id="ARBA00022840"/>
    </source>
</evidence>
<keyword evidence="7" id="KW-0805">Transcription regulation</keyword>
<evidence type="ECO:0000256" key="3">
    <source>
        <dbReference type="ARBA" id="ARBA00022737"/>
    </source>
</evidence>
<feature type="compositionally biased region" description="Polar residues" evidence="12">
    <location>
        <begin position="1540"/>
        <end position="1550"/>
    </location>
</feature>
<keyword evidence="17" id="KW-1185">Reference proteome</keyword>
<dbReference type="InterPro" id="IPR023780">
    <property type="entry name" value="Chromo_domain"/>
</dbReference>
<dbReference type="GO" id="GO:0016887">
    <property type="term" value="F:ATP hydrolysis activity"/>
    <property type="evidence" value="ECO:0007669"/>
    <property type="project" value="TreeGrafter"/>
</dbReference>
<dbReference type="PROSITE" id="PS50013">
    <property type="entry name" value="CHROMO_2"/>
    <property type="match status" value="1"/>
</dbReference>
<dbReference type="GO" id="GO:0042393">
    <property type="term" value="F:histone binding"/>
    <property type="evidence" value="ECO:0007669"/>
    <property type="project" value="TreeGrafter"/>
</dbReference>
<dbReference type="InterPro" id="IPR027417">
    <property type="entry name" value="P-loop_NTPase"/>
</dbReference>
<dbReference type="InterPro" id="IPR014001">
    <property type="entry name" value="Helicase_ATP-bd"/>
</dbReference>
<protein>
    <submittedName>
        <fullName evidence="16">Uncharacterized protein</fullName>
    </submittedName>
</protein>
<feature type="compositionally biased region" description="Acidic residues" evidence="12">
    <location>
        <begin position="47"/>
        <end position="66"/>
    </location>
</feature>
<dbReference type="PANTHER" id="PTHR45623">
    <property type="entry name" value="CHROMODOMAIN-HELICASE-DNA-BINDING PROTEIN 3-RELATED-RELATED"/>
    <property type="match status" value="1"/>
</dbReference>
<dbReference type="CDD" id="cd18659">
    <property type="entry name" value="CD2_tandem"/>
    <property type="match status" value="1"/>
</dbReference>
<dbReference type="InterPro" id="IPR056302">
    <property type="entry name" value="CHD1-2/Hrp3_HTH"/>
</dbReference>
<feature type="compositionally biased region" description="Basic and acidic residues" evidence="12">
    <location>
        <begin position="1621"/>
        <end position="1631"/>
    </location>
</feature>
<feature type="compositionally biased region" description="Basic and acidic residues" evidence="12">
    <location>
        <begin position="1551"/>
        <end position="1567"/>
    </location>
</feature>
<dbReference type="EMBL" id="MU004237">
    <property type="protein sequence ID" value="KAF2667976.1"/>
    <property type="molecule type" value="Genomic_DNA"/>
</dbReference>
<feature type="region of interest" description="Disordered" evidence="12">
    <location>
        <begin position="1265"/>
        <end position="1297"/>
    </location>
</feature>
<dbReference type="SMART" id="SM00490">
    <property type="entry name" value="HELICc"/>
    <property type="match status" value="1"/>
</dbReference>
<keyword evidence="6" id="KW-0067">ATP-binding</keyword>
<evidence type="ECO:0000256" key="11">
    <source>
        <dbReference type="SAM" id="Coils"/>
    </source>
</evidence>
<evidence type="ECO:0000256" key="5">
    <source>
        <dbReference type="ARBA" id="ARBA00022801"/>
    </source>
</evidence>
<dbReference type="InterPro" id="IPR000953">
    <property type="entry name" value="Chromo/chromo_shadow_dom"/>
</dbReference>